<evidence type="ECO:0000256" key="1">
    <source>
        <dbReference type="SAM" id="SignalP"/>
    </source>
</evidence>
<dbReference type="RefSeq" id="WP_093919091.1">
    <property type="nucleotide sequence ID" value="NZ_FONW01000002.1"/>
</dbReference>
<protein>
    <recommendedName>
        <fullName evidence="4">DUF4831 family protein</fullName>
    </recommendedName>
</protein>
<accession>A0A1I2FAW4</accession>
<keyword evidence="1" id="KW-0732">Signal</keyword>
<evidence type="ECO:0000313" key="3">
    <source>
        <dbReference type="Proteomes" id="UP000198964"/>
    </source>
</evidence>
<gene>
    <name evidence="2" type="ORF">SAMN05216283_102431</name>
</gene>
<feature type="chain" id="PRO_5011733084" description="DUF4831 family protein" evidence="1">
    <location>
        <begin position="19"/>
        <end position="367"/>
    </location>
</feature>
<sequence length="367" mass="40569">MRTYLILALLLVTSSVFAQRNDKRKDDEAGVVPSEGVIYSLPRTGIRVHVKAKQEKFFHGPYFQYAEALLGIKNAPALDYERWTITDIQIETFSEPDPDQVYKAMGGPAALLSLTESGVLAGINQEVTFEDEAYSVSTFLGDTKTPDFPFLDLSLNPFYERGDSTTNNAIVTKSLEAKAQEAAHTITKLRKRRFKSLANAYEEQLPDGRAYKLMVEELDKLEEEYVGLFVGKTYKKTFDYSFDFIPGEKSVSGEVAFRFSENKGVLPKTDLSGKPIVIDLKKLENLTAAQDRMKAIASAGSGASGVFYRMPGKAEVKVMNGMNIMAVSRATIAQFGTVASMPESLLDGSFRISFHPKTGAIKSVVEQ</sequence>
<dbReference type="Proteomes" id="UP000198964">
    <property type="component" value="Unassembled WGS sequence"/>
</dbReference>
<name>A0A1I2FAW4_9BACT</name>
<evidence type="ECO:0000313" key="2">
    <source>
        <dbReference type="EMBL" id="SFF02614.1"/>
    </source>
</evidence>
<keyword evidence="3" id="KW-1185">Reference proteome</keyword>
<dbReference type="AlphaFoldDB" id="A0A1I2FAW4"/>
<evidence type="ECO:0008006" key="4">
    <source>
        <dbReference type="Google" id="ProtNLM"/>
    </source>
</evidence>
<dbReference type="EMBL" id="FONW01000002">
    <property type="protein sequence ID" value="SFF02614.1"/>
    <property type="molecule type" value="Genomic_DNA"/>
</dbReference>
<dbReference type="STRING" id="655355.SAMN05216283_102431"/>
<reference evidence="2 3" key="1">
    <citation type="submission" date="2016-10" db="EMBL/GenBank/DDBJ databases">
        <authorList>
            <person name="de Groot N.N."/>
        </authorList>
    </citation>
    <scope>NUCLEOTIDE SEQUENCE [LARGE SCALE GENOMIC DNA]</scope>
    <source>
        <strain evidence="2 3">CGMCC 1.9156</strain>
    </source>
</reference>
<dbReference type="Pfam" id="PF16115">
    <property type="entry name" value="DUF4831"/>
    <property type="match status" value="1"/>
</dbReference>
<proteinExistence type="predicted"/>
<dbReference type="InterPro" id="IPR032265">
    <property type="entry name" value="DUF4831"/>
</dbReference>
<feature type="signal peptide" evidence="1">
    <location>
        <begin position="1"/>
        <end position="18"/>
    </location>
</feature>
<organism evidence="2 3">
    <name type="scientific">Sunxiuqinia elliptica</name>
    <dbReference type="NCBI Taxonomy" id="655355"/>
    <lineage>
        <taxon>Bacteria</taxon>
        <taxon>Pseudomonadati</taxon>
        <taxon>Bacteroidota</taxon>
        <taxon>Bacteroidia</taxon>
        <taxon>Marinilabiliales</taxon>
        <taxon>Prolixibacteraceae</taxon>
        <taxon>Sunxiuqinia</taxon>
    </lineage>
</organism>